<feature type="region of interest" description="Disordered" evidence="1">
    <location>
        <begin position="1"/>
        <end position="65"/>
    </location>
</feature>
<reference evidence="2 3" key="1">
    <citation type="submission" date="2021-06" db="EMBL/GenBank/DDBJ databases">
        <authorList>
            <person name="Palmer J.M."/>
        </authorList>
    </citation>
    <scope>NUCLEOTIDE SEQUENCE [LARGE SCALE GENOMIC DNA]</scope>
    <source>
        <strain evidence="2 3">MEX-2019</strain>
        <tissue evidence="2">Muscle</tissue>
    </source>
</reference>
<dbReference type="Proteomes" id="UP001311232">
    <property type="component" value="Unassembled WGS sequence"/>
</dbReference>
<dbReference type="EMBL" id="JAHHUM010001202">
    <property type="protein sequence ID" value="KAK5613566.1"/>
    <property type="molecule type" value="Genomic_DNA"/>
</dbReference>
<name>A0AAV9RX20_9TELE</name>
<comment type="caution">
    <text evidence="2">The sequence shown here is derived from an EMBL/GenBank/DDBJ whole genome shotgun (WGS) entry which is preliminary data.</text>
</comment>
<sequence>SPSQEVLGTPTLKVKGLSPHPKAGKGKATFSSTGVKTPNTRLPELGGYKQTHPSLGPSPRGPTPE</sequence>
<protein>
    <submittedName>
        <fullName evidence="2">Uncharacterized protein</fullName>
    </submittedName>
</protein>
<proteinExistence type="predicted"/>
<feature type="compositionally biased region" description="Polar residues" evidence="1">
    <location>
        <begin position="29"/>
        <end position="40"/>
    </location>
</feature>
<accession>A0AAV9RX20</accession>
<feature type="non-terminal residue" evidence="2">
    <location>
        <position position="1"/>
    </location>
</feature>
<dbReference type="AlphaFoldDB" id="A0AAV9RX20"/>
<gene>
    <name evidence="2" type="ORF">CRENBAI_019459</name>
</gene>
<keyword evidence="3" id="KW-1185">Reference proteome</keyword>
<organism evidence="2 3">
    <name type="scientific">Crenichthys baileyi</name>
    <name type="common">White River springfish</name>
    <dbReference type="NCBI Taxonomy" id="28760"/>
    <lineage>
        <taxon>Eukaryota</taxon>
        <taxon>Metazoa</taxon>
        <taxon>Chordata</taxon>
        <taxon>Craniata</taxon>
        <taxon>Vertebrata</taxon>
        <taxon>Euteleostomi</taxon>
        <taxon>Actinopterygii</taxon>
        <taxon>Neopterygii</taxon>
        <taxon>Teleostei</taxon>
        <taxon>Neoteleostei</taxon>
        <taxon>Acanthomorphata</taxon>
        <taxon>Ovalentaria</taxon>
        <taxon>Atherinomorphae</taxon>
        <taxon>Cyprinodontiformes</taxon>
        <taxon>Goodeidae</taxon>
        <taxon>Crenichthys</taxon>
    </lineage>
</organism>
<evidence type="ECO:0000256" key="1">
    <source>
        <dbReference type="SAM" id="MobiDB-lite"/>
    </source>
</evidence>
<evidence type="ECO:0000313" key="2">
    <source>
        <dbReference type="EMBL" id="KAK5613566.1"/>
    </source>
</evidence>
<evidence type="ECO:0000313" key="3">
    <source>
        <dbReference type="Proteomes" id="UP001311232"/>
    </source>
</evidence>